<keyword evidence="8" id="KW-1185">Reference proteome</keyword>
<evidence type="ECO:0000256" key="2">
    <source>
        <dbReference type="ARBA" id="ARBA00022722"/>
    </source>
</evidence>
<evidence type="ECO:0000256" key="4">
    <source>
        <dbReference type="ARBA" id="ARBA00022839"/>
    </source>
</evidence>
<dbReference type="InterPro" id="IPR036397">
    <property type="entry name" value="RNaseH_sf"/>
</dbReference>
<dbReference type="Proteomes" id="UP001219525">
    <property type="component" value="Unassembled WGS sequence"/>
</dbReference>
<dbReference type="EMBL" id="JARJCW010000004">
    <property type="protein sequence ID" value="KAJ7225590.1"/>
    <property type="molecule type" value="Genomic_DNA"/>
</dbReference>
<dbReference type="InterPro" id="IPR012337">
    <property type="entry name" value="RNaseH-like_sf"/>
</dbReference>
<protein>
    <recommendedName>
        <fullName evidence="6">Exonuclease domain-containing protein</fullName>
    </recommendedName>
</protein>
<dbReference type="GO" id="GO:0004527">
    <property type="term" value="F:exonuclease activity"/>
    <property type="evidence" value="ECO:0007669"/>
    <property type="project" value="UniProtKB-KW"/>
</dbReference>
<evidence type="ECO:0000256" key="1">
    <source>
        <dbReference type="ARBA" id="ARBA00022552"/>
    </source>
</evidence>
<comment type="caution">
    <text evidence="7">The sequence shown here is derived from an EMBL/GenBank/DDBJ whole genome shotgun (WGS) entry which is preliminary data.</text>
</comment>
<dbReference type="GO" id="GO:0003676">
    <property type="term" value="F:nucleic acid binding"/>
    <property type="evidence" value="ECO:0007669"/>
    <property type="project" value="InterPro"/>
</dbReference>
<reference evidence="7" key="1">
    <citation type="submission" date="2023-03" db="EMBL/GenBank/DDBJ databases">
        <title>Massive genome expansion in bonnet fungi (Mycena s.s.) driven by repeated elements and novel gene families across ecological guilds.</title>
        <authorList>
            <consortium name="Lawrence Berkeley National Laboratory"/>
            <person name="Harder C.B."/>
            <person name="Miyauchi S."/>
            <person name="Viragh M."/>
            <person name="Kuo A."/>
            <person name="Thoen E."/>
            <person name="Andreopoulos B."/>
            <person name="Lu D."/>
            <person name="Skrede I."/>
            <person name="Drula E."/>
            <person name="Henrissat B."/>
            <person name="Morin E."/>
            <person name="Kohler A."/>
            <person name="Barry K."/>
            <person name="LaButti K."/>
            <person name="Morin E."/>
            <person name="Salamov A."/>
            <person name="Lipzen A."/>
            <person name="Mereny Z."/>
            <person name="Hegedus B."/>
            <person name="Baldrian P."/>
            <person name="Stursova M."/>
            <person name="Weitz H."/>
            <person name="Taylor A."/>
            <person name="Grigoriev I.V."/>
            <person name="Nagy L.G."/>
            <person name="Martin F."/>
            <person name="Kauserud H."/>
        </authorList>
    </citation>
    <scope>NUCLEOTIDE SEQUENCE</scope>
    <source>
        <strain evidence="7">9144</strain>
    </source>
</reference>
<dbReference type="InterPro" id="IPR047021">
    <property type="entry name" value="REXO1/3/4-like"/>
</dbReference>
<keyword evidence="4" id="KW-0269">Exonuclease</keyword>
<gene>
    <name evidence="7" type="ORF">GGX14DRAFT_125775</name>
</gene>
<dbReference type="SMART" id="SM00479">
    <property type="entry name" value="EXOIII"/>
    <property type="match status" value="1"/>
</dbReference>
<evidence type="ECO:0000313" key="7">
    <source>
        <dbReference type="EMBL" id="KAJ7225590.1"/>
    </source>
</evidence>
<dbReference type="AlphaFoldDB" id="A0AAD6YPF2"/>
<evidence type="ECO:0000256" key="5">
    <source>
        <dbReference type="ARBA" id="ARBA00025599"/>
    </source>
</evidence>
<evidence type="ECO:0000259" key="6">
    <source>
        <dbReference type="SMART" id="SM00479"/>
    </source>
</evidence>
<keyword evidence="2" id="KW-0540">Nuclease</keyword>
<dbReference type="GO" id="GO:0005634">
    <property type="term" value="C:nucleus"/>
    <property type="evidence" value="ECO:0007669"/>
    <property type="project" value="TreeGrafter"/>
</dbReference>
<name>A0AAD6YPF2_9AGAR</name>
<accession>A0AAD6YPF2</accession>
<dbReference type="GO" id="GO:0006364">
    <property type="term" value="P:rRNA processing"/>
    <property type="evidence" value="ECO:0007669"/>
    <property type="project" value="UniProtKB-KW"/>
</dbReference>
<feature type="domain" description="Exonuclease" evidence="6">
    <location>
        <begin position="9"/>
        <end position="174"/>
    </location>
</feature>
<keyword evidence="1" id="KW-0698">rRNA processing</keyword>
<evidence type="ECO:0000256" key="3">
    <source>
        <dbReference type="ARBA" id="ARBA00022801"/>
    </source>
</evidence>
<sequence length="195" mass="21600">MSQYPSPEQIISVSTVCVGVGPGGTTSMLARIVVVNFQGECIFDKFVVPTIAVVDCREATTGIKQWQLFSKDAVPFNVVQHHLSKLFKNKVMVGHSLWQDLSVLGIPHPAVATRDVALHQPFRNALGAPNQIVGLKTLCWQLMRRRCGEGLIDPAENARAAMDLYRSHARDWESSIHRGDWPSSLPPSTFSRCYS</sequence>
<proteinExistence type="predicted"/>
<dbReference type="Gene3D" id="3.30.420.10">
    <property type="entry name" value="Ribonuclease H-like superfamily/Ribonuclease H"/>
    <property type="match status" value="1"/>
</dbReference>
<comment type="function">
    <text evidence="5">Exoribonuclease involved in ribosome biosynthesis. Involved in the processing of ITS1, the internal transcribed spacer localized between the 18S and 5.8S rRNAs.</text>
</comment>
<dbReference type="InterPro" id="IPR013520">
    <property type="entry name" value="Ribonucl_H"/>
</dbReference>
<keyword evidence="3" id="KW-0378">Hydrolase</keyword>
<dbReference type="PANTHER" id="PTHR12801:SF45">
    <property type="entry name" value="RNA EXONUCLEASE 4"/>
    <property type="match status" value="1"/>
</dbReference>
<dbReference type="PANTHER" id="PTHR12801">
    <property type="entry name" value="RNA EXONUCLEASE REXO1 / RECO3 FAMILY MEMBER-RELATED"/>
    <property type="match status" value="1"/>
</dbReference>
<dbReference type="SUPFAM" id="SSF53098">
    <property type="entry name" value="Ribonuclease H-like"/>
    <property type="match status" value="1"/>
</dbReference>
<evidence type="ECO:0000313" key="8">
    <source>
        <dbReference type="Proteomes" id="UP001219525"/>
    </source>
</evidence>
<organism evidence="7 8">
    <name type="scientific">Mycena pura</name>
    <dbReference type="NCBI Taxonomy" id="153505"/>
    <lineage>
        <taxon>Eukaryota</taxon>
        <taxon>Fungi</taxon>
        <taxon>Dikarya</taxon>
        <taxon>Basidiomycota</taxon>
        <taxon>Agaricomycotina</taxon>
        <taxon>Agaricomycetes</taxon>
        <taxon>Agaricomycetidae</taxon>
        <taxon>Agaricales</taxon>
        <taxon>Marasmiineae</taxon>
        <taxon>Mycenaceae</taxon>
        <taxon>Mycena</taxon>
    </lineage>
</organism>